<keyword evidence="2" id="KW-0804">Transcription</keyword>
<evidence type="ECO:0000256" key="1">
    <source>
        <dbReference type="ARBA" id="ARBA00023015"/>
    </source>
</evidence>
<evidence type="ECO:0000259" key="4">
    <source>
        <dbReference type="Pfam" id="PF04967"/>
    </source>
</evidence>
<dbReference type="InterPro" id="IPR036388">
    <property type="entry name" value="WH-like_DNA-bd_sf"/>
</dbReference>
<dbReference type="PANTHER" id="PTHR34236">
    <property type="entry name" value="DIMETHYL SULFOXIDE REDUCTASE TRANSCRIPTIONAL ACTIVATOR"/>
    <property type="match status" value="1"/>
</dbReference>
<dbReference type="Pfam" id="PF04967">
    <property type="entry name" value="HTH_10"/>
    <property type="match status" value="1"/>
</dbReference>
<keyword evidence="7" id="KW-1185">Reference proteome</keyword>
<dbReference type="PANTHER" id="PTHR34236:SF1">
    <property type="entry name" value="DIMETHYL SULFOXIDE REDUCTASE TRANSCRIPTIONAL ACTIVATOR"/>
    <property type="match status" value="1"/>
</dbReference>
<proteinExistence type="predicted"/>
<dbReference type="AlphaFoldDB" id="A0ABD5SG71"/>
<evidence type="ECO:0000256" key="3">
    <source>
        <dbReference type="SAM" id="MobiDB-lite"/>
    </source>
</evidence>
<dbReference type="EMBL" id="JBHSWW010000219">
    <property type="protein sequence ID" value="MFC6754225.1"/>
    <property type="molecule type" value="Genomic_DNA"/>
</dbReference>
<dbReference type="Gene3D" id="1.10.10.10">
    <property type="entry name" value="Winged helix-like DNA-binding domain superfamily/Winged helix DNA-binding domain"/>
    <property type="match status" value="1"/>
</dbReference>
<dbReference type="Pfam" id="PF24277">
    <property type="entry name" value="DmsR_N"/>
    <property type="match status" value="1"/>
</dbReference>
<evidence type="ECO:0000313" key="6">
    <source>
        <dbReference type="EMBL" id="MFC6754225.1"/>
    </source>
</evidence>
<comment type="caution">
    <text evidence="6">The sequence shown here is derived from an EMBL/GenBank/DDBJ whole genome shotgun (WGS) entry which is preliminary data.</text>
</comment>
<evidence type="ECO:0000259" key="5">
    <source>
        <dbReference type="Pfam" id="PF24277"/>
    </source>
</evidence>
<reference evidence="6 7" key="1">
    <citation type="journal article" date="2019" name="Int. J. Syst. Evol. Microbiol.">
        <title>The Global Catalogue of Microorganisms (GCM) 10K type strain sequencing project: providing services to taxonomists for standard genome sequencing and annotation.</title>
        <authorList>
            <consortium name="The Broad Institute Genomics Platform"/>
            <consortium name="The Broad Institute Genome Sequencing Center for Infectious Disease"/>
            <person name="Wu L."/>
            <person name="Ma J."/>
        </authorList>
    </citation>
    <scope>NUCLEOTIDE SEQUENCE [LARGE SCALE GENOMIC DNA]</scope>
    <source>
        <strain evidence="6 7">CGMCC 1.3239</strain>
    </source>
</reference>
<gene>
    <name evidence="6" type="ORF">ACFQEU_12240</name>
</gene>
<dbReference type="InterPro" id="IPR056433">
    <property type="entry name" value="DmsR-like_N"/>
</dbReference>
<dbReference type="RefSeq" id="WP_379782527.1">
    <property type="nucleotide sequence ID" value="NZ_JBHSWW010000219.1"/>
</dbReference>
<keyword evidence="1" id="KW-0805">Transcription regulation</keyword>
<feature type="domain" description="DmsR-like N-terminal" evidence="5">
    <location>
        <begin position="21"/>
        <end position="159"/>
    </location>
</feature>
<sequence>MGTRPRPVDDPPADESDDVTPTGVRAELALHGLNGCPLATASDTSDDPITGISWSRVDGRHTEEFRVRDDDFVERAEMDPEPESVIDLGAERVYRYARSDDRECACRIVESLDVPVADTRAENGVLYVTVHLPDLDRLRDVVSALGEVSDRVAVQYLLQGSGGPDAVTDRQVVDRGRLTERQREVLRTAYRMGYFERPRDANASAVADALDIAPSTFAEHLAVAQRKLLEETLTEC</sequence>
<feature type="domain" description="HTH bat-type" evidence="4">
    <location>
        <begin position="178"/>
        <end position="230"/>
    </location>
</feature>
<evidence type="ECO:0000313" key="7">
    <source>
        <dbReference type="Proteomes" id="UP001596442"/>
    </source>
</evidence>
<dbReference type="InterPro" id="IPR007050">
    <property type="entry name" value="HTH_bacterioopsin"/>
</dbReference>
<evidence type="ECO:0000256" key="2">
    <source>
        <dbReference type="ARBA" id="ARBA00023163"/>
    </source>
</evidence>
<name>A0ABD5SG71_9EURY</name>
<accession>A0ABD5SG71</accession>
<dbReference type="Proteomes" id="UP001596442">
    <property type="component" value="Unassembled WGS sequence"/>
</dbReference>
<organism evidence="6 7">
    <name type="scientific">Halorubrum tibetense</name>
    <dbReference type="NCBI Taxonomy" id="175631"/>
    <lineage>
        <taxon>Archaea</taxon>
        <taxon>Methanobacteriati</taxon>
        <taxon>Methanobacteriota</taxon>
        <taxon>Stenosarchaea group</taxon>
        <taxon>Halobacteria</taxon>
        <taxon>Halobacteriales</taxon>
        <taxon>Haloferacaceae</taxon>
        <taxon>Halorubrum</taxon>
    </lineage>
</organism>
<protein>
    <submittedName>
        <fullName evidence="6">Helix-turn-helix domain-containing protein</fullName>
    </submittedName>
</protein>
<feature type="region of interest" description="Disordered" evidence="3">
    <location>
        <begin position="1"/>
        <end position="20"/>
    </location>
</feature>